<dbReference type="FunFam" id="3.30.800.10:FF:000001">
    <property type="entry name" value="phosphatidylinositol 4-phosphate 5-kinase type-1 gamma"/>
    <property type="match status" value="1"/>
</dbReference>
<evidence type="ECO:0000256" key="2">
    <source>
        <dbReference type="ARBA" id="ARBA00022490"/>
    </source>
</evidence>
<feature type="compositionally biased region" description="Polar residues" evidence="4">
    <location>
        <begin position="674"/>
        <end position="694"/>
    </location>
</feature>
<dbReference type="AlphaFoldDB" id="A0A6J1RE89"/>
<feature type="region of interest" description="Disordered" evidence="4">
    <location>
        <begin position="627"/>
        <end position="712"/>
    </location>
</feature>
<evidence type="ECO:0000259" key="5">
    <source>
        <dbReference type="PROSITE" id="PS51455"/>
    </source>
</evidence>
<dbReference type="RefSeq" id="XP_024891125.1">
    <property type="nucleotide sequence ID" value="XM_025035357.1"/>
</dbReference>
<dbReference type="InterPro" id="IPR027484">
    <property type="entry name" value="PInositol-4-P-5-kinase_N"/>
</dbReference>
<feature type="compositionally biased region" description="Acidic residues" evidence="4">
    <location>
        <begin position="364"/>
        <end position="373"/>
    </location>
</feature>
<keyword evidence="3" id="KW-0067">ATP-binding</keyword>
<comment type="subcellular location">
    <subcellularLocation>
        <location evidence="1">Cytoplasm</location>
    </subcellularLocation>
</comment>
<dbReference type="GeneID" id="112466925"/>
<feature type="domain" description="PIPK" evidence="5">
    <location>
        <begin position="96"/>
        <end position="498"/>
    </location>
</feature>
<dbReference type="SUPFAM" id="SSF56104">
    <property type="entry name" value="SAICAR synthase-like"/>
    <property type="match status" value="1"/>
</dbReference>
<reference evidence="7" key="1">
    <citation type="submission" date="2025-08" db="UniProtKB">
        <authorList>
            <consortium name="RefSeq"/>
        </authorList>
    </citation>
    <scope>IDENTIFICATION</scope>
    <source>
        <tissue evidence="7">Whole body</tissue>
    </source>
</reference>
<evidence type="ECO:0000313" key="6">
    <source>
        <dbReference type="Proteomes" id="UP000504618"/>
    </source>
</evidence>
<feature type="region of interest" description="Disordered" evidence="4">
    <location>
        <begin position="532"/>
        <end position="584"/>
    </location>
</feature>
<keyword evidence="3" id="KW-0418">Kinase</keyword>
<evidence type="ECO:0000256" key="4">
    <source>
        <dbReference type="SAM" id="MobiDB-lite"/>
    </source>
</evidence>
<feature type="compositionally biased region" description="Low complexity" evidence="4">
    <location>
        <begin position="647"/>
        <end position="656"/>
    </location>
</feature>
<dbReference type="Gene3D" id="3.30.800.10">
    <property type="entry name" value="Phosphatidylinositol Phosphate Kinase II Beta"/>
    <property type="match status" value="1"/>
</dbReference>
<keyword evidence="6" id="KW-1185">Reference proteome</keyword>
<dbReference type="PANTHER" id="PTHR23086:SF101">
    <property type="entry name" value="LP03320P-RELATED"/>
    <property type="match status" value="1"/>
</dbReference>
<feature type="compositionally biased region" description="Low complexity" evidence="4">
    <location>
        <begin position="550"/>
        <end position="560"/>
    </location>
</feature>
<dbReference type="PANTHER" id="PTHR23086">
    <property type="entry name" value="PHOSPHATIDYLINOSITOL-4-PHOSPHATE 5-KINASE"/>
    <property type="match status" value="1"/>
</dbReference>
<dbReference type="CDD" id="cd17301">
    <property type="entry name" value="PIPKc_PIP5KI"/>
    <property type="match status" value="1"/>
</dbReference>
<proteinExistence type="predicted"/>
<evidence type="ECO:0000256" key="3">
    <source>
        <dbReference type="PROSITE-ProRule" id="PRU00781"/>
    </source>
</evidence>
<name>A0A6J1RE89_9HYME</name>
<accession>A0A6J1RE89</accession>
<dbReference type="Gene3D" id="3.30.810.10">
    <property type="entry name" value="2-Layer Sandwich"/>
    <property type="match status" value="1"/>
</dbReference>
<evidence type="ECO:0000313" key="7">
    <source>
        <dbReference type="RefSeq" id="XP_024891125.1"/>
    </source>
</evidence>
<gene>
    <name evidence="7" type="primary">LOC112466925</name>
</gene>
<keyword evidence="3" id="KW-0547">Nucleotide-binding</keyword>
<dbReference type="InterPro" id="IPR002498">
    <property type="entry name" value="PInositol-4-P-4/5-kinase_core"/>
</dbReference>
<dbReference type="GO" id="GO:0005524">
    <property type="term" value="F:ATP binding"/>
    <property type="evidence" value="ECO:0007669"/>
    <property type="project" value="UniProtKB-UniRule"/>
</dbReference>
<feature type="region of interest" description="Disordered" evidence="4">
    <location>
        <begin position="355"/>
        <end position="386"/>
    </location>
</feature>
<dbReference type="PROSITE" id="PS51455">
    <property type="entry name" value="PIPK"/>
    <property type="match status" value="1"/>
</dbReference>
<keyword evidence="2" id="KW-0963">Cytoplasm</keyword>
<dbReference type="GO" id="GO:0046854">
    <property type="term" value="P:phosphatidylinositol phosphate biosynthetic process"/>
    <property type="evidence" value="ECO:0007669"/>
    <property type="project" value="TreeGrafter"/>
</dbReference>
<protein>
    <submittedName>
        <fullName evidence="7">Phosphatidylinositol 4-phosphate 5-kinase type-1 alpha isoform X10</fullName>
    </submittedName>
</protein>
<dbReference type="GO" id="GO:0016308">
    <property type="term" value="F:1-phosphatidylinositol-4-phosphate 5-kinase activity"/>
    <property type="evidence" value="ECO:0007669"/>
    <property type="project" value="TreeGrafter"/>
</dbReference>
<dbReference type="InterPro" id="IPR023610">
    <property type="entry name" value="PInositol-4/5-P-5/4-kinase"/>
</dbReference>
<dbReference type="SMART" id="SM00330">
    <property type="entry name" value="PIPKc"/>
    <property type="match status" value="1"/>
</dbReference>
<dbReference type="GO" id="GO:0005737">
    <property type="term" value="C:cytoplasm"/>
    <property type="evidence" value="ECO:0007669"/>
    <property type="project" value="UniProtKB-SubCell"/>
</dbReference>
<dbReference type="Pfam" id="PF01504">
    <property type="entry name" value="PIP5K"/>
    <property type="match status" value="1"/>
</dbReference>
<dbReference type="InterPro" id="IPR027483">
    <property type="entry name" value="PInositol-4-P-4/5-kinase_C_sf"/>
</dbReference>
<dbReference type="Proteomes" id="UP000504618">
    <property type="component" value="Unplaced"/>
</dbReference>
<evidence type="ECO:0000256" key="1">
    <source>
        <dbReference type="ARBA" id="ARBA00004496"/>
    </source>
</evidence>
<feature type="region of interest" description="Disordered" evidence="4">
    <location>
        <begin position="56"/>
        <end position="76"/>
    </location>
</feature>
<dbReference type="CTD" id="37633"/>
<sequence length="781" mass="86267">MASGDNVDVIEVVETTSFPVPAQPAVDHLRPEQSIVEEDYKSTGEKITAFDSSIVQHGTTGGKAPAGVSRNKSERERKIGHRRVGVGGEITYKKIQTTQIMGSIQLGIQHAVGGLASKPERDLLMQDFMTVETTNFPHEGSNHTPAHHFSEFKFKNYAPIAFRYFRDLFGIQPDDFLMSMCSAPLRELSNPGASGSIFYLTDDDEFIIKTVQHKEGEFLQTLLPGYYMNLNQNPRTLLPKFFGLYCYRCNSKNVRLVAMNNLLPSSVKLHQKYDLKGSTYKRKASKGERSKSSPTYKDLDFIEHHPEGIFLEADTYGALVKTIQRDCRVLESFKIMDYSLLVGIHNLDQAAKEKAQEQRLSASADEEIDETGGESDGFIQSEREKQREDRIGAAALNRSRSINRQRLVAHSTAMESIQAESEPIDEEDDVPSGGIPARNARGERLLLFLGVIDILQSYRLKKKLEHTWKSMIHDGDTVSVHRPGFYAQRFQDFMAKTVFKKIPSLDLPEIKGNHRKFRNLVTSYIALKHSPSKRKSISRPLRPLEGDFDSTGGTLPSTCSTPPPPFDDAVRSNDQTLASGGHLQQGGATTILASSLSSAHSKQNKVVHHVTLTKTYHDTVRKRRIISDVHLESSGSGSGSGGRETRSSLSVESGGSSSRGGGGLTWTPPAGSAEGSTPTWTEGTPSFTESSSSGDIGCPTTPIKGNQRQDDGGRIAATVEEALASLTTEMRRTSEGGQHQLEQSTTFSLYRHIRTSLKRGSVNHVAIMRNMQRALNIRRAP</sequence>
<organism evidence="6 7">
    <name type="scientific">Temnothorax curvispinosus</name>
    <dbReference type="NCBI Taxonomy" id="300111"/>
    <lineage>
        <taxon>Eukaryota</taxon>
        <taxon>Metazoa</taxon>
        <taxon>Ecdysozoa</taxon>
        <taxon>Arthropoda</taxon>
        <taxon>Hexapoda</taxon>
        <taxon>Insecta</taxon>
        <taxon>Pterygota</taxon>
        <taxon>Neoptera</taxon>
        <taxon>Endopterygota</taxon>
        <taxon>Hymenoptera</taxon>
        <taxon>Apocrita</taxon>
        <taxon>Aculeata</taxon>
        <taxon>Formicoidea</taxon>
        <taxon>Formicidae</taxon>
        <taxon>Myrmicinae</taxon>
        <taxon>Temnothorax</taxon>
    </lineage>
</organism>
<keyword evidence="3" id="KW-0808">Transferase</keyword>
<dbReference type="GO" id="GO:0005886">
    <property type="term" value="C:plasma membrane"/>
    <property type="evidence" value="ECO:0007669"/>
    <property type="project" value="TreeGrafter"/>
</dbReference>